<sequence length="309" mass="35120">MTDSLANSMEAYLREEWHSREFRMRFIPTLGRTGVIMDRDYATEEQFKTLDYYKFLRQFNMGHSAIVTFPAGNSPIFLVLQRHLDVGPFDEEERVLLQDVRRKLISATMIMQGLAAQKVAGMSAAFEMANVGCIFFDRSGRVTSLNAKAQTYLGNDLQISNGQLRPCFPGDALRFRTEMNRMLSGPQEPLNDTGTVFLSRADKCPLIVRLQRLSGHMLDVFSSASVVALIDDPHRPYRPPLKVVRDMFGLTAVEAEIALRLAEGASPREIGEERSISYLTVRTHIRTIFQKTDTNRQSELTALLTRMRF</sequence>
<organism evidence="2 3">
    <name type="scientific">Rhizobium viscosum</name>
    <name type="common">Arthrobacter viscosus</name>
    <dbReference type="NCBI Taxonomy" id="1673"/>
    <lineage>
        <taxon>Bacteria</taxon>
        <taxon>Pseudomonadati</taxon>
        <taxon>Pseudomonadota</taxon>
        <taxon>Alphaproteobacteria</taxon>
        <taxon>Hyphomicrobiales</taxon>
        <taxon>Rhizobiaceae</taxon>
        <taxon>Rhizobium/Agrobacterium group</taxon>
        <taxon>Rhizobium</taxon>
    </lineage>
</organism>
<gene>
    <name evidence="2" type="ORF">H4W29_004060</name>
</gene>
<feature type="domain" description="HTH luxR-type" evidence="1">
    <location>
        <begin position="243"/>
        <end position="308"/>
    </location>
</feature>
<proteinExistence type="predicted"/>
<dbReference type="InterPro" id="IPR036388">
    <property type="entry name" value="WH-like_DNA-bd_sf"/>
</dbReference>
<protein>
    <submittedName>
        <fullName evidence="2">DNA-binding CsgD family transcriptional regulator</fullName>
    </submittedName>
</protein>
<dbReference type="Gene3D" id="1.10.10.10">
    <property type="entry name" value="Winged helix-like DNA-binding domain superfamily/Winged helix DNA-binding domain"/>
    <property type="match status" value="1"/>
</dbReference>
<evidence type="ECO:0000313" key="2">
    <source>
        <dbReference type="EMBL" id="MBE1506879.1"/>
    </source>
</evidence>
<comment type="caution">
    <text evidence="2">The sequence shown here is derived from an EMBL/GenBank/DDBJ whole genome shotgun (WGS) entry which is preliminary data.</text>
</comment>
<dbReference type="Pfam" id="PF00196">
    <property type="entry name" value="GerE"/>
    <property type="match status" value="1"/>
</dbReference>
<keyword evidence="2" id="KW-0238">DNA-binding</keyword>
<accession>A0ABR9IUI7</accession>
<dbReference type="SMART" id="SM00421">
    <property type="entry name" value="HTH_LUXR"/>
    <property type="match status" value="1"/>
</dbReference>
<dbReference type="Proteomes" id="UP000620262">
    <property type="component" value="Unassembled WGS sequence"/>
</dbReference>
<evidence type="ECO:0000313" key="3">
    <source>
        <dbReference type="Proteomes" id="UP000620262"/>
    </source>
</evidence>
<name>A0ABR9IUI7_RHIVS</name>
<dbReference type="InterPro" id="IPR000792">
    <property type="entry name" value="Tscrpt_reg_LuxR_C"/>
</dbReference>
<dbReference type="RefSeq" id="WP_192730517.1">
    <property type="nucleotide sequence ID" value="NZ_BAAAVL010000014.1"/>
</dbReference>
<dbReference type="EMBL" id="JADBEC010000001">
    <property type="protein sequence ID" value="MBE1506879.1"/>
    <property type="molecule type" value="Genomic_DNA"/>
</dbReference>
<evidence type="ECO:0000259" key="1">
    <source>
        <dbReference type="PROSITE" id="PS50043"/>
    </source>
</evidence>
<keyword evidence="3" id="KW-1185">Reference proteome</keyword>
<dbReference type="GO" id="GO:0003677">
    <property type="term" value="F:DNA binding"/>
    <property type="evidence" value="ECO:0007669"/>
    <property type="project" value="UniProtKB-KW"/>
</dbReference>
<reference evidence="2 3" key="1">
    <citation type="submission" date="2020-10" db="EMBL/GenBank/DDBJ databases">
        <title>Sequencing the genomes of 1000 actinobacteria strains.</title>
        <authorList>
            <person name="Klenk H.-P."/>
        </authorList>
    </citation>
    <scope>NUCLEOTIDE SEQUENCE [LARGE SCALE GENOMIC DNA]</scope>
    <source>
        <strain evidence="2 3">DSM 7307</strain>
    </source>
</reference>
<dbReference type="InterPro" id="IPR016032">
    <property type="entry name" value="Sig_transdc_resp-reg_C-effctor"/>
</dbReference>
<dbReference type="PROSITE" id="PS50043">
    <property type="entry name" value="HTH_LUXR_2"/>
    <property type="match status" value="1"/>
</dbReference>
<dbReference type="PRINTS" id="PR00038">
    <property type="entry name" value="HTHLUXR"/>
</dbReference>
<dbReference type="SUPFAM" id="SSF46894">
    <property type="entry name" value="C-terminal effector domain of the bipartite response regulators"/>
    <property type="match status" value="1"/>
</dbReference>